<gene>
    <name evidence="2" type="ORF">GCM10025751_08220</name>
</gene>
<keyword evidence="3" id="KW-1185">Reference proteome</keyword>
<dbReference type="GeneID" id="68611371"/>
<dbReference type="GO" id="GO:0016758">
    <property type="term" value="F:hexosyltransferase activity"/>
    <property type="evidence" value="ECO:0007669"/>
    <property type="project" value="UniProtKB-ARBA"/>
</dbReference>
<dbReference type="Gene3D" id="3.90.550.10">
    <property type="entry name" value="Spore Coat Polysaccharide Biosynthesis Protein SpsA, Chain A"/>
    <property type="match status" value="1"/>
</dbReference>
<proteinExistence type="predicted"/>
<dbReference type="PANTHER" id="PTHR22916:SF3">
    <property type="entry name" value="UDP-GLCNAC:BETAGAL BETA-1,3-N-ACETYLGLUCOSAMINYLTRANSFERASE-LIKE PROTEIN 1"/>
    <property type="match status" value="1"/>
</dbReference>
<dbReference type="InterPro" id="IPR001173">
    <property type="entry name" value="Glyco_trans_2-like"/>
</dbReference>
<accession>A0AAV3UCJ5</accession>
<evidence type="ECO:0000313" key="3">
    <source>
        <dbReference type="Proteomes" id="UP001501729"/>
    </source>
</evidence>
<comment type="caution">
    <text evidence="2">The sequence shown here is derived from an EMBL/GenBank/DDBJ whole genome shotgun (WGS) entry which is preliminary data.</text>
</comment>
<dbReference type="EMBL" id="BAABKX010000001">
    <property type="protein sequence ID" value="GAA5043480.1"/>
    <property type="molecule type" value="Genomic_DNA"/>
</dbReference>
<sequence>MLESPLVSVIIPTLNRPRLVESAVKSVSDQTYEKIEIIVVDDSDYSSTSPPSFEETNIDITVLQGETSEGLPHARNRGIEAASGELVAFLDDDDEWKTKKTEKQVRRFKTRDIGLCTSWRYMVGSDNKVENVAKTDIEGDLVRKLLCQNVIGPPSGVMVRQDVIDSVGAFDEEFLLWEDREWYLRVAQVYDVDCVEEPLVRYALDSPEKMSGNLTMARNTAYPQLLDKHDQLIKEYERRFVQGWKFRKFGKMAYDTGSRVTALRYAVQAIATYPRAWPFYRLFIRSLIGDKIYALLDKTTMQIRNAVKRWKIRSEAQGS</sequence>
<dbReference type="CDD" id="cd00761">
    <property type="entry name" value="Glyco_tranf_GTA_type"/>
    <property type="match status" value="1"/>
</dbReference>
<dbReference type="Proteomes" id="UP001501729">
    <property type="component" value="Unassembled WGS sequence"/>
</dbReference>
<organism evidence="2 3">
    <name type="scientific">Haladaptatus pallidirubidus</name>
    <dbReference type="NCBI Taxonomy" id="1008152"/>
    <lineage>
        <taxon>Archaea</taxon>
        <taxon>Methanobacteriati</taxon>
        <taxon>Methanobacteriota</taxon>
        <taxon>Stenosarchaea group</taxon>
        <taxon>Halobacteria</taxon>
        <taxon>Halobacteriales</taxon>
        <taxon>Haladaptataceae</taxon>
        <taxon>Haladaptatus</taxon>
    </lineage>
</organism>
<protein>
    <recommendedName>
        <fullName evidence="1">Glycosyltransferase 2-like domain-containing protein</fullName>
    </recommendedName>
</protein>
<reference evidence="2 3" key="1">
    <citation type="journal article" date="2019" name="Int. J. Syst. Evol. Microbiol.">
        <title>The Global Catalogue of Microorganisms (GCM) 10K type strain sequencing project: providing services to taxonomists for standard genome sequencing and annotation.</title>
        <authorList>
            <consortium name="The Broad Institute Genomics Platform"/>
            <consortium name="The Broad Institute Genome Sequencing Center for Infectious Disease"/>
            <person name="Wu L."/>
            <person name="Ma J."/>
        </authorList>
    </citation>
    <scope>NUCLEOTIDE SEQUENCE [LARGE SCALE GENOMIC DNA]</scope>
    <source>
        <strain evidence="2 3">JCM 17504</strain>
    </source>
</reference>
<dbReference type="RefSeq" id="WP_227775611.1">
    <property type="nucleotide sequence ID" value="NZ_BAABKX010000001.1"/>
</dbReference>
<dbReference type="SUPFAM" id="SSF53448">
    <property type="entry name" value="Nucleotide-diphospho-sugar transferases"/>
    <property type="match status" value="1"/>
</dbReference>
<evidence type="ECO:0000313" key="2">
    <source>
        <dbReference type="EMBL" id="GAA5043480.1"/>
    </source>
</evidence>
<dbReference type="PANTHER" id="PTHR22916">
    <property type="entry name" value="GLYCOSYLTRANSFERASE"/>
    <property type="match status" value="1"/>
</dbReference>
<dbReference type="Pfam" id="PF00535">
    <property type="entry name" value="Glycos_transf_2"/>
    <property type="match status" value="1"/>
</dbReference>
<dbReference type="InterPro" id="IPR029044">
    <property type="entry name" value="Nucleotide-diphossugar_trans"/>
</dbReference>
<name>A0AAV3UCJ5_9EURY</name>
<evidence type="ECO:0000259" key="1">
    <source>
        <dbReference type="Pfam" id="PF00535"/>
    </source>
</evidence>
<dbReference type="AlphaFoldDB" id="A0AAV3UCJ5"/>
<feature type="domain" description="Glycosyltransferase 2-like" evidence="1">
    <location>
        <begin position="8"/>
        <end position="164"/>
    </location>
</feature>